<feature type="region of interest" description="Disordered" evidence="7">
    <location>
        <begin position="437"/>
        <end position="477"/>
    </location>
</feature>
<dbReference type="PROSITE" id="PS00107">
    <property type="entry name" value="PROTEIN_KINASE_ATP"/>
    <property type="match status" value="1"/>
</dbReference>
<evidence type="ECO:0000256" key="7">
    <source>
        <dbReference type="SAM" id="MobiDB-lite"/>
    </source>
</evidence>
<feature type="compositionally biased region" description="Polar residues" evidence="7">
    <location>
        <begin position="191"/>
        <end position="200"/>
    </location>
</feature>
<dbReference type="STRING" id="1328760.A0A165HR56"/>
<dbReference type="EMBL" id="KV407457">
    <property type="protein sequence ID" value="KZF23859.1"/>
    <property type="molecule type" value="Genomic_DNA"/>
</dbReference>
<keyword evidence="4 9" id="KW-0418">Kinase</keyword>
<dbReference type="GO" id="GO:0005524">
    <property type="term" value="F:ATP binding"/>
    <property type="evidence" value="ECO:0007669"/>
    <property type="project" value="UniProtKB-UniRule"/>
</dbReference>
<keyword evidence="10" id="KW-1185">Reference proteome</keyword>
<evidence type="ECO:0000313" key="10">
    <source>
        <dbReference type="Proteomes" id="UP000076632"/>
    </source>
</evidence>
<dbReference type="GO" id="GO:0033316">
    <property type="term" value="P:meiotic spindle assembly checkpoint signaling"/>
    <property type="evidence" value="ECO:0007669"/>
    <property type="project" value="TreeGrafter"/>
</dbReference>
<dbReference type="RefSeq" id="XP_018189414.1">
    <property type="nucleotide sequence ID" value="XM_018329043.1"/>
</dbReference>
<name>A0A165HR56_XYLHT</name>
<evidence type="ECO:0000256" key="2">
    <source>
        <dbReference type="ARBA" id="ARBA00022679"/>
    </source>
</evidence>
<dbReference type="OrthoDB" id="20524at2759"/>
<dbReference type="GO" id="GO:0000776">
    <property type="term" value="C:kinetochore"/>
    <property type="evidence" value="ECO:0007669"/>
    <property type="project" value="TreeGrafter"/>
</dbReference>
<evidence type="ECO:0000256" key="5">
    <source>
        <dbReference type="ARBA" id="ARBA00022840"/>
    </source>
</evidence>
<feature type="compositionally biased region" description="Polar residues" evidence="7">
    <location>
        <begin position="221"/>
        <end position="248"/>
    </location>
</feature>
<dbReference type="GO" id="GO:0034501">
    <property type="term" value="P:protein localization to kinetochore"/>
    <property type="evidence" value="ECO:0007669"/>
    <property type="project" value="TreeGrafter"/>
</dbReference>
<dbReference type="FunFam" id="1.10.510.10:FF:000377">
    <property type="entry name" value="Checkpoint protein kinase"/>
    <property type="match status" value="1"/>
</dbReference>
<dbReference type="CDD" id="cd14131">
    <property type="entry name" value="PKc_Mps1"/>
    <property type="match status" value="1"/>
</dbReference>
<evidence type="ECO:0000259" key="8">
    <source>
        <dbReference type="PROSITE" id="PS50011"/>
    </source>
</evidence>
<gene>
    <name evidence="9" type="ORF">L228DRAFT_125401</name>
</gene>
<dbReference type="Proteomes" id="UP000076632">
    <property type="component" value="Unassembled WGS sequence"/>
</dbReference>
<keyword evidence="5 6" id="KW-0067">ATP-binding</keyword>
<dbReference type="OMA" id="QMARCQA"/>
<dbReference type="GO" id="GO:0004674">
    <property type="term" value="F:protein serine/threonine kinase activity"/>
    <property type="evidence" value="ECO:0007669"/>
    <property type="project" value="UniProtKB-KW"/>
</dbReference>
<evidence type="ECO:0000256" key="6">
    <source>
        <dbReference type="PROSITE-ProRule" id="PRU10141"/>
    </source>
</evidence>
<accession>A0A165HR56</accession>
<dbReference type="PROSITE" id="PS00108">
    <property type="entry name" value="PROTEIN_KINASE_ST"/>
    <property type="match status" value="1"/>
</dbReference>
<dbReference type="AlphaFoldDB" id="A0A165HR56"/>
<dbReference type="SMART" id="SM00220">
    <property type="entry name" value="S_TKc"/>
    <property type="match status" value="1"/>
</dbReference>
<dbReference type="Gene3D" id="3.30.200.20">
    <property type="entry name" value="Phosphorylase Kinase, domain 1"/>
    <property type="match status" value="1"/>
</dbReference>
<feature type="binding site" evidence="6">
    <location>
        <position position="536"/>
    </location>
    <ligand>
        <name>ATP</name>
        <dbReference type="ChEBI" id="CHEBI:30616"/>
    </ligand>
</feature>
<dbReference type="PROSITE" id="PS50011">
    <property type="entry name" value="PROTEIN_KINASE_DOM"/>
    <property type="match status" value="1"/>
</dbReference>
<reference evidence="9 10" key="1">
    <citation type="journal article" date="2016" name="Fungal Biol.">
        <title>The genome of Xylona heveae provides a window into fungal endophytism.</title>
        <authorList>
            <person name="Gazis R."/>
            <person name="Kuo A."/>
            <person name="Riley R."/>
            <person name="LaButti K."/>
            <person name="Lipzen A."/>
            <person name="Lin J."/>
            <person name="Amirebrahimi M."/>
            <person name="Hesse C.N."/>
            <person name="Spatafora J.W."/>
            <person name="Henrissat B."/>
            <person name="Hainaut M."/>
            <person name="Grigoriev I.V."/>
            <person name="Hibbett D.S."/>
        </authorList>
    </citation>
    <scope>NUCLEOTIDE SEQUENCE [LARGE SCALE GENOMIC DNA]</scope>
    <source>
        <strain evidence="9 10">TC161</strain>
    </source>
</reference>
<protein>
    <submittedName>
        <fullName evidence="9">Kinase-like protein</fullName>
    </submittedName>
</protein>
<feature type="region of interest" description="Disordered" evidence="7">
    <location>
        <begin position="88"/>
        <end position="424"/>
    </location>
</feature>
<dbReference type="InterPro" id="IPR017441">
    <property type="entry name" value="Protein_kinase_ATP_BS"/>
</dbReference>
<dbReference type="GO" id="GO:0004712">
    <property type="term" value="F:protein serine/threonine/tyrosine kinase activity"/>
    <property type="evidence" value="ECO:0007669"/>
    <property type="project" value="TreeGrafter"/>
</dbReference>
<keyword evidence="3 6" id="KW-0547">Nucleotide-binding</keyword>
<dbReference type="Pfam" id="PF00069">
    <property type="entry name" value="Pkinase"/>
    <property type="match status" value="1"/>
</dbReference>
<dbReference type="InterPro" id="IPR000719">
    <property type="entry name" value="Prot_kinase_dom"/>
</dbReference>
<dbReference type="GO" id="GO:0007094">
    <property type="term" value="P:mitotic spindle assembly checkpoint signaling"/>
    <property type="evidence" value="ECO:0007669"/>
    <property type="project" value="TreeGrafter"/>
</dbReference>
<sequence>MATASPAIISPSQGTLSGGPSFREALPYRRISASNLRTESPAVFASTETKPSGHARMSHRFSMDESSDDEIPQPMKFSALTKALLNEGGSEVDISSPSAMEGSDAKPSPYHQLQSRPRSPSPKYASWSQHRGSPPPRVVRLSAGSAGSATVRHRTSTSPSPLASASSFGGTSQEMVTPAARLRTVRISPNVGRSGSSPKQPATEVESADNPPPEDAEDASNIPSTTSKPHSAGSQTSVLRHASSSFGRQRQGEEPGIQSSIRVKRVGKVAGSYLSGPARRGGRRRQSEEEQIRSQEEHDALEEAHAGESNLDSGENAPEVPFETVQGEPLNRSGTPEMERNGIRHGKFSQVKFTTGSPYSEAVDERPLILESQGQPELRQPSVPSALSSSRAEEVPKMPIVAPSIPSRQDQENEPPPTFKRNRPQTFQLLDGIEKVQPKQDDLAERAAPISVERKALAPRNQNTPHRPAPPPPPKMSVLETATATAGAATTTTSRKRKNHVSVNGKVFTRLDCIGRGGSSRVYRVMAENYKIFALKRVSLEDADETAVLGYKGEIDLLRKLQNVERVVRLYDYEINEEKQTLSVLMEMGESDLDRILNRRLNCDDAKFDISFTRHYWKEMLECVQAVHDYDIVHSDLKPANFLMVQGRLKIIDFGIANAIQDNTVNVHREQQVGTPNYMAPEAIVDSNAKNGLPASMGRMMKLGKPSDVWSLGCILYKMVYGRPPFAHIRNQIQQIMAIPNPNVEIEFPSSGVGGESVPSGLIKTLKRCLNRDQTQRPTIPQLLSERDPFLHPDLELDATIPVSQELLGRILSNVVHHCEKFGVPDEAELATWPAGFFSRIQRALKEE</sequence>
<feature type="domain" description="Protein kinase" evidence="8">
    <location>
        <begin position="508"/>
        <end position="791"/>
    </location>
</feature>
<dbReference type="InParanoid" id="A0A165HR56"/>
<feature type="compositionally biased region" description="Low complexity" evidence="7">
    <location>
        <begin position="156"/>
        <end position="167"/>
    </location>
</feature>
<feature type="region of interest" description="Disordered" evidence="7">
    <location>
        <begin position="37"/>
        <end position="76"/>
    </location>
</feature>
<dbReference type="InterPro" id="IPR008271">
    <property type="entry name" value="Ser/Thr_kinase_AS"/>
</dbReference>
<evidence type="ECO:0000256" key="4">
    <source>
        <dbReference type="ARBA" id="ARBA00022777"/>
    </source>
</evidence>
<evidence type="ECO:0000256" key="3">
    <source>
        <dbReference type="ARBA" id="ARBA00022741"/>
    </source>
</evidence>
<dbReference type="Gene3D" id="1.10.510.10">
    <property type="entry name" value="Transferase(Phosphotransferase) domain 1"/>
    <property type="match status" value="1"/>
</dbReference>
<keyword evidence="2" id="KW-0808">Transferase</keyword>
<evidence type="ECO:0000313" key="9">
    <source>
        <dbReference type="EMBL" id="KZF23859.1"/>
    </source>
</evidence>
<dbReference type="GO" id="GO:0005634">
    <property type="term" value="C:nucleus"/>
    <property type="evidence" value="ECO:0007669"/>
    <property type="project" value="TreeGrafter"/>
</dbReference>
<dbReference type="InterPro" id="IPR027084">
    <property type="entry name" value="Mps1_cat"/>
</dbReference>
<dbReference type="GeneID" id="28894180"/>
<organism evidence="9 10">
    <name type="scientific">Xylona heveae (strain CBS 132557 / TC161)</name>
    <dbReference type="NCBI Taxonomy" id="1328760"/>
    <lineage>
        <taxon>Eukaryota</taxon>
        <taxon>Fungi</taxon>
        <taxon>Dikarya</taxon>
        <taxon>Ascomycota</taxon>
        <taxon>Pezizomycotina</taxon>
        <taxon>Xylonomycetes</taxon>
        <taxon>Xylonales</taxon>
        <taxon>Xylonaceae</taxon>
        <taxon>Xylona</taxon>
    </lineage>
</organism>
<dbReference type="InterPro" id="IPR011009">
    <property type="entry name" value="Kinase-like_dom_sf"/>
</dbReference>
<dbReference type="SUPFAM" id="SSF56112">
    <property type="entry name" value="Protein kinase-like (PK-like)"/>
    <property type="match status" value="1"/>
</dbReference>
<dbReference type="GO" id="GO:0098813">
    <property type="term" value="P:nuclear chromosome segregation"/>
    <property type="evidence" value="ECO:0007669"/>
    <property type="project" value="UniProtKB-ARBA"/>
</dbReference>
<dbReference type="PANTHER" id="PTHR22974:SF21">
    <property type="entry name" value="DUAL SPECIFICITY PROTEIN KINASE TTK"/>
    <property type="match status" value="1"/>
</dbReference>
<dbReference type="PANTHER" id="PTHR22974">
    <property type="entry name" value="MIXED LINEAGE PROTEIN KINASE"/>
    <property type="match status" value="1"/>
</dbReference>
<proteinExistence type="predicted"/>
<feature type="region of interest" description="Disordered" evidence="7">
    <location>
        <begin position="1"/>
        <end position="23"/>
    </location>
</feature>
<dbReference type="FunFam" id="3.30.200.20:FF:000131">
    <property type="entry name" value="Dual specificity protein kinase TTK"/>
    <property type="match status" value="1"/>
</dbReference>
<evidence type="ECO:0000256" key="1">
    <source>
        <dbReference type="ARBA" id="ARBA00022527"/>
    </source>
</evidence>
<keyword evidence="1" id="KW-0723">Serine/threonine-protein kinase</keyword>
<feature type="compositionally biased region" description="Basic and acidic residues" evidence="7">
    <location>
        <begin position="285"/>
        <end position="306"/>
    </location>
</feature>